<proteinExistence type="inferred from homology"/>
<dbReference type="EMBL" id="JMCG01000002">
    <property type="protein sequence ID" value="KGK09071.1"/>
    <property type="molecule type" value="Genomic_DNA"/>
</dbReference>
<dbReference type="GO" id="GO:0003700">
    <property type="term" value="F:DNA-binding transcription factor activity"/>
    <property type="evidence" value="ECO:0007669"/>
    <property type="project" value="InterPro"/>
</dbReference>
<dbReference type="InterPro" id="IPR036390">
    <property type="entry name" value="WH_DNA-bd_sf"/>
</dbReference>
<comment type="caution">
    <text evidence="6">The sequence shown here is derived from an EMBL/GenBank/DDBJ whole genome shotgun (WGS) entry which is preliminary data.</text>
</comment>
<evidence type="ECO:0000256" key="1">
    <source>
        <dbReference type="ARBA" id="ARBA00009437"/>
    </source>
</evidence>
<keyword evidence="7" id="KW-1185">Reference proteome</keyword>
<dbReference type="RefSeq" id="WP_039430358.1">
    <property type="nucleotide sequence ID" value="NZ_CP061845.1"/>
</dbReference>
<evidence type="ECO:0000259" key="5">
    <source>
        <dbReference type="PROSITE" id="PS50931"/>
    </source>
</evidence>
<dbReference type="Pfam" id="PF03466">
    <property type="entry name" value="LysR_substrate"/>
    <property type="match status" value="1"/>
</dbReference>
<keyword evidence="4" id="KW-0804">Transcription</keyword>
<feature type="domain" description="HTH lysR-type" evidence="5">
    <location>
        <begin position="6"/>
        <end position="63"/>
    </location>
</feature>
<dbReference type="PROSITE" id="PS50931">
    <property type="entry name" value="HTH_LYSR"/>
    <property type="match status" value="1"/>
</dbReference>
<dbReference type="SUPFAM" id="SSF46785">
    <property type="entry name" value="Winged helix' DNA-binding domain"/>
    <property type="match status" value="1"/>
</dbReference>
<dbReference type="Proteomes" id="UP000029994">
    <property type="component" value="Unassembled WGS sequence"/>
</dbReference>
<dbReference type="PANTHER" id="PTHR30537">
    <property type="entry name" value="HTH-TYPE TRANSCRIPTIONAL REGULATOR"/>
    <property type="match status" value="1"/>
</dbReference>
<evidence type="ECO:0000256" key="3">
    <source>
        <dbReference type="ARBA" id="ARBA00023125"/>
    </source>
</evidence>
<dbReference type="GO" id="GO:0006351">
    <property type="term" value="P:DNA-templated transcription"/>
    <property type="evidence" value="ECO:0007669"/>
    <property type="project" value="TreeGrafter"/>
</dbReference>
<dbReference type="GO" id="GO:0043565">
    <property type="term" value="F:sequence-specific DNA binding"/>
    <property type="evidence" value="ECO:0007669"/>
    <property type="project" value="TreeGrafter"/>
</dbReference>
<dbReference type="InterPro" id="IPR036388">
    <property type="entry name" value="WH-like_DNA-bd_sf"/>
</dbReference>
<dbReference type="AlphaFoldDB" id="A0A099LNT5"/>
<dbReference type="SUPFAM" id="SSF53850">
    <property type="entry name" value="Periplasmic binding protein-like II"/>
    <property type="match status" value="1"/>
</dbReference>
<organism evidence="6 7">
    <name type="scientific">Vibrio navarrensis</name>
    <dbReference type="NCBI Taxonomy" id="29495"/>
    <lineage>
        <taxon>Bacteria</taxon>
        <taxon>Pseudomonadati</taxon>
        <taxon>Pseudomonadota</taxon>
        <taxon>Gammaproteobacteria</taxon>
        <taxon>Vibrionales</taxon>
        <taxon>Vibrionaceae</taxon>
        <taxon>Vibrio</taxon>
    </lineage>
</organism>
<dbReference type="CDD" id="cd08432">
    <property type="entry name" value="PBP2_GcdR_TrpI_HvrB_AmpR_like"/>
    <property type="match status" value="1"/>
</dbReference>
<name>A0A099LNT5_9VIBR</name>
<dbReference type="GeneID" id="43684927"/>
<gene>
    <name evidence="6" type="ORF">EA26_17765</name>
</gene>
<keyword evidence="2" id="KW-0805">Transcription regulation</keyword>
<sequence>MKERMPPLQGLYYFYVACQQGSFKLAAEQLFVSAAAVSQQIRQLEEWLNVDLFVRQHRKVQLTAEGVLLFEQAKKGFTHLQEGIRLINTDPNPKQLSVSTLPSFAQHWLVPRLTEFKSRYPHIALLLEPTNQLITFDDSRIDLCIRYGRGNYPNIESQWLMDDVMYPVCHPIYRQQHNIQTLADINQVELIEDTWPDMDWASFLHNLGLKGGQSTLKYDGSHFVLEGALAVQGVALVKHSLAARYIKEGKLVRIGNTALKPRYSYYMCAPAGYFRREKVQLFRQWLLDEIANFQCAYPLTGIDVISHIE</sequence>
<dbReference type="Gene3D" id="3.40.190.10">
    <property type="entry name" value="Periplasmic binding protein-like II"/>
    <property type="match status" value="2"/>
</dbReference>
<dbReference type="InterPro" id="IPR005119">
    <property type="entry name" value="LysR_subst-bd"/>
</dbReference>
<protein>
    <submittedName>
        <fullName evidence="6">Glycine cleavage system regulatory protein</fullName>
    </submittedName>
</protein>
<accession>A0A099LNT5</accession>
<dbReference type="PANTHER" id="PTHR30537:SF26">
    <property type="entry name" value="GLYCINE CLEAVAGE SYSTEM TRANSCRIPTIONAL ACTIVATOR"/>
    <property type="match status" value="1"/>
</dbReference>
<dbReference type="PRINTS" id="PR00039">
    <property type="entry name" value="HTHLYSR"/>
</dbReference>
<reference evidence="6 7" key="1">
    <citation type="submission" date="2014-04" db="EMBL/GenBank/DDBJ databases">
        <title>Genome sequencing of Vibrio navarrensis strains.</title>
        <authorList>
            <person name="Gladney L.M."/>
            <person name="Katz L.S."/>
            <person name="Marino-Ramirez L."/>
            <person name="Jordan I.K."/>
        </authorList>
    </citation>
    <scope>NUCLEOTIDE SEQUENCE [LARGE SCALE GENOMIC DNA]</scope>
    <source>
        <strain evidence="6 7">ATCC 51183</strain>
    </source>
</reference>
<dbReference type="InterPro" id="IPR058163">
    <property type="entry name" value="LysR-type_TF_proteobact-type"/>
</dbReference>
<dbReference type="Gene3D" id="1.10.10.10">
    <property type="entry name" value="Winged helix-like DNA-binding domain superfamily/Winged helix DNA-binding domain"/>
    <property type="match status" value="1"/>
</dbReference>
<dbReference type="STRING" id="29495.EA26_17765"/>
<dbReference type="Pfam" id="PF00126">
    <property type="entry name" value="HTH_1"/>
    <property type="match status" value="1"/>
</dbReference>
<dbReference type="eggNOG" id="COG0583">
    <property type="taxonomic scope" value="Bacteria"/>
</dbReference>
<evidence type="ECO:0000256" key="4">
    <source>
        <dbReference type="ARBA" id="ARBA00023163"/>
    </source>
</evidence>
<dbReference type="InterPro" id="IPR000847">
    <property type="entry name" value="LysR_HTH_N"/>
</dbReference>
<evidence type="ECO:0000313" key="7">
    <source>
        <dbReference type="Proteomes" id="UP000029994"/>
    </source>
</evidence>
<evidence type="ECO:0000256" key="2">
    <source>
        <dbReference type="ARBA" id="ARBA00023015"/>
    </source>
</evidence>
<keyword evidence="3" id="KW-0238">DNA-binding</keyword>
<dbReference type="FunFam" id="1.10.10.10:FF:000001">
    <property type="entry name" value="LysR family transcriptional regulator"/>
    <property type="match status" value="1"/>
</dbReference>
<evidence type="ECO:0000313" key="6">
    <source>
        <dbReference type="EMBL" id="KGK09071.1"/>
    </source>
</evidence>
<comment type="similarity">
    <text evidence="1">Belongs to the LysR transcriptional regulatory family.</text>
</comment>